<name>A0A1M5Y1R3_9BURK</name>
<dbReference type="EMBL" id="FQXE01000008">
    <property type="protein sequence ID" value="SHI05987.1"/>
    <property type="molecule type" value="Genomic_DNA"/>
</dbReference>
<reference evidence="3 5" key="1">
    <citation type="submission" date="2016-11" db="EMBL/GenBank/DDBJ databases">
        <authorList>
            <person name="Jaros S."/>
            <person name="Januszkiewicz K."/>
            <person name="Wedrychowicz H."/>
        </authorList>
    </citation>
    <scope>NUCLEOTIDE SEQUENCE [LARGE SCALE GENOMIC DNA]</scope>
    <source>
        <strain evidence="3 5">CGMCC 1.10190</strain>
    </source>
</reference>
<feature type="transmembrane region" description="Helical" evidence="1">
    <location>
        <begin position="153"/>
        <end position="171"/>
    </location>
</feature>
<dbReference type="Gene3D" id="1.20.144.10">
    <property type="entry name" value="Phosphatidic acid phosphatase type 2/haloperoxidase"/>
    <property type="match status" value="1"/>
</dbReference>
<dbReference type="STRING" id="658167.SAMN04488135_1085"/>
<dbReference type="RefSeq" id="WP_073104201.1">
    <property type="nucleotide sequence ID" value="NZ_FQXE01000008.1"/>
</dbReference>
<keyword evidence="1" id="KW-0812">Transmembrane</keyword>
<dbReference type="AlphaFoldDB" id="A0A1M5Y1R3"/>
<dbReference type="InterPro" id="IPR000326">
    <property type="entry name" value="PAP2/HPO"/>
</dbReference>
<keyword evidence="1" id="KW-1133">Transmembrane helix</keyword>
<gene>
    <name evidence="3" type="ORF">SAMN04488135_1085</name>
    <name evidence="4" type="ORF">SAMN04488135_1235</name>
</gene>
<dbReference type="CDD" id="cd01610">
    <property type="entry name" value="PAP2_like"/>
    <property type="match status" value="1"/>
</dbReference>
<evidence type="ECO:0000256" key="1">
    <source>
        <dbReference type="SAM" id="Phobius"/>
    </source>
</evidence>
<evidence type="ECO:0000313" key="5">
    <source>
        <dbReference type="Proteomes" id="UP000184226"/>
    </source>
</evidence>
<dbReference type="Pfam" id="PF01569">
    <property type="entry name" value="PAP2"/>
    <property type="match status" value="1"/>
</dbReference>
<protein>
    <submittedName>
        <fullName evidence="3">PAP2 superfamily protein</fullName>
    </submittedName>
</protein>
<keyword evidence="5" id="KW-1185">Reference proteome</keyword>
<feature type="domain" description="Phosphatidic acid phosphatase type 2/haloperoxidase" evidence="2">
    <location>
        <begin position="83"/>
        <end position="192"/>
    </location>
</feature>
<proteinExistence type="predicted"/>
<dbReference type="InterPro" id="IPR036938">
    <property type="entry name" value="PAP2/HPO_sf"/>
</dbReference>
<sequence>MIAIDILRESLHFSETAIPGNVSLLLAVVDHFRGLSVYVLKATFALFEPRLFIVQALLCAGWRWHQRHQPGTTITWVSFRREAAFCLICFIACVGAVGLLKITLQIPRPEYALQHFIPRLSAGDPFGFPSGHAAIAAAVAFVLWRRASTFGRAVLAAMVAWVMTARCIAGLHFPFDVLSGAVIALVTAACISLIYRLWRCNMRSSEHHVV</sequence>
<feature type="transmembrane region" description="Helical" evidence="1">
    <location>
        <begin position="177"/>
        <end position="198"/>
    </location>
</feature>
<dbReference type="OrthoDB" id="9801622at2"/>
<evidence type="ECO:0000313" key="4">
    <source>
        <dbReference type="EMBL" id="SHI39331.1"/>
    </source>
</evidence>
<organism evidence="3 5">
    <name type="scientific">Pollutimonas bauzanensis</name>
    <dbReference type="NCBI Taxonomy" id="658167"/>
    <lineage>
        <taxon>Bacteria</taxon>
        <taxon>Pseudomonadati</taxon>
        <taxon>Pseudomonadota</taxon>
        <taxon>Betaproteobacteria</taxon>
        <taxon>Burkholderiales</taxon>
        <taxon>Alcaligenaceae</taxon>
        <taxon>Pollutimonas</taxon>
    </lineage>
</organism>
<dbReference type="PANTHER" id="PTHR14969">
    <property type="entry name" value="SPHINGOSINE-1-PHOSPHATE PHOSPHOHYDROLASE"/>
    <property type="match status" value="1"/>
</dbReference>
<dbReference type="PANTHER" id="PTHR14969:SF13">
    <property type="entry name" value="AT30094P"/>
    <property type="match status" value="1"/>
</dbReference>
<evidence type="ECO:0000313" key="3">
    <source>
        <dbReference type="EMBL" id="SHI05987.1"/>
    </source>
</evidence>
<dbReference type="EMBL" id="FQXE01000023">
    <property type="protein sequence ID" value="SHI39331.1"/>
    <property type="molecule type" value="Genomic_DNA"/>
</dbReference>
<feature type="transmembrane region" description="Helical" evidence="1">
    <location>
        <begin position="83"/>
        <end position="106"/>
    </location>
</feature>
<evidence type="ECO:0000259" key="2">
    <source>
        <dbReference type="SMART" id="SM00014"/>
    </source>
</evidence>
<dbReference type="GO" id="GO:0042392">
    <property type="term" value="F:sphingosine-1-phosphate phosphatase activity"/>
    <property type="evidence" value="ECO:0007669"/>
    <property type="project" value="TreeGrafter"/>
</dbReference>
<dbReference type="SMART" id="SM00014">
    <property type="entry name" value="acidPPc"/>
    <property type="match status" value="1"/>
</dbReference>
<dbReference type="SUPFAM" id="SSF48317">
    <property type="entry name" value="Acid phosphatase/Vanadium-dependent haloperoxidase"/>
    <property type="match status" value="1"/>
</dbReference>
<dbReference type="Proteomes" id="UP000184226">
    <property type="component" value="Unassembled WGS sequence"/>
</dbReference>
<feature type="transmembrane region" description="Helical" evidence="1">
    <location>
        <begin position="126"/>
        <end position="144"/>
    </location>
</feature>
<keyword evidence="1" id="KW-0472">Membrane</keyword>
<accession>A0A1M5Y1R3</accession>